<dbReference type="InterPro" id="IPR013762">
    <property type="entry name" value="Integrase-like_cat_sf"/>
</dbReference>
<dbReference type="Gene3D" id="1.10.443.10">
    <property type="entry name" value="Intergrase catalytic core"/>
    <property type="match status" value="1"/>
</dbReference>
<dbReference type="InterPro" id="IPR011010">
    <property type="entry name" value="DNA_brk_join_enz"/>
</dbReference>
<evidence type="ECO:0008006" key="4">
    <source>
        <dbReference type="Google" id="ProtNLM"/>
    </source>
</evidence>
<dbReference type="AlphaFoldDB" id="A0AAW3R0S1"/>
<evidence type="ECO:0000313" key="2">
    <source>
        <dbReference type="EMBL" id="KXV42474.1"/>
    </source>
</evidence>
<comment type="caution">
    <text evidence="2">The sequence shown here is derived from an EMBL/GenBank/DDBJ whole genome shotgun (WGS) entry which is preliminary data.</text>
</comment>
<dbReference type="Proteomes" id="UP000075682">
    <property type="component" value="Unassembled WGS sequence"/>
</dbReference>
<proteinExistence type="predicted"/>
<organism evidence="2 3">
    <name type="scientific">Gluconobacter albidus</name>
    <dbReference type="NCBI Taxonomy" id="318683"/>
    <lineage>
        <taxon>Bacteria</taxon>
        <taxon>Pseudomonadati</taxon>
        <taxon>Pseudomonadota</taxon>
        <taxon>Alphaproteobacteria</taxon>
        <taxon>Acetobacterales</taxon>
        <taxon>Acetobacteraceae</taxon>
        <taxon>Gluconobacter</taxon>
    </lineage>
</organism>
<name>A0AAW3R0S1_9PROT</name>
<accession>A0AAW3R0S1</accession>
<protein>
    <recommendedName>
        <fullName evidence="4">Tyr recombinase domain-containing protein</fullName>
    </recommendedName>
</protein>
<dbReference type="EMBL" id="LHZN01000064">
    <property type="protein sequence ID" value="KXV42474.1"/>
    <property type="molecule type" value="Genomic_DNA"/>
</dbReference>
<keyword evidence="1" id="KW-0233">DNA recombination</keyword>
<dbReference type="GO" id="GO:0015074">
    <property type="term" value="P:DNA integration"/>
    <property type="evidence" value="ECO:0007669"/>
    <property type="project" value="InterPro"/>
</dbReference>
<evidence type="ECO:0000256" key="1">
    <source>
        <dbReference type="ARBA" id="ARBA00023172"/>
    </source>
</evidence>
<reference evidence="2 3" key="1">
    <citation type="submission" date="2015-06" db="EMBL/GenBank/DDBJ databases">
        <title>Improved classification and identification of acetic acid bacteria using matrix-assisted laser desorption/ionization time-of-flight mass spectrometry; Gluconobacter nephelii and Gluconobacter uchimurae are later heterotypic synonyms of Gluconobacter japonicus and Gluconobacter oxydans, respectively.</title>
        <authorList>
            <person name="Li L."/>
            <person name="Cleenwerck I."/>
            <person name="De Vuyst L."/>
            <person name="Vandamme P."/>
        </authorList>
    </citation>
    <scope>NUCLEOTIDE SEQUENCE [LARGE SCALE GENOMIC DNA]</scope>
    <source>
        <strain evidence="2 3">LMG 1356</strain>
    </source>
</reference>
<gene>
    <name evidence="2" type="ORF">AD941_00755</name>
</gene>
<dbReference type="GO" id="GO:0006310">
    <property type="term" value="P:DNA recombination"/>
    <property type="evidence" value="ECO:0007669"/>
    <property type="project" value="UniProtKB-KW"/>
</dbReference>
<dbReference type="GO" id="GO:0003677">
    <property type="term" value="F:DNA binding"/>
    <property type="evidence" value="ECO:0007669"/>
    <property type="project" value="InterPro"/>
</dbReference>
<evidence type="ECO:0000313" key="3">
    <source>
        <dbReference type="Proteomes" id="UP000075682"/>
    </source>
</evidence>
<sequence>MGVNRSAYCCRHTYITNMLKKGVPAYIIAKNCGTSVKMISDTYDSNTVSAYKNILIQDLYT</sequence>
<dbReference type="SUPFAM" id="SSF56349">
    <property type="entry name" value="DNA breaking-rejoining enzymes"/>
    <property type="match status" value="1"/>
</dbReference>